<dbReference type="EMBL" id="JAVFHQ010000023">
    <property type="protein sequence ID" value="KAK4544671.1"/>
    <property type="molecule type" value="Genomic_DNA"/>
</dbReference>
<organism evidence="1 2">
    <name type="scientific">Oleoguttula mirabilis</name>
    <dbReference type="NCBI Taxonomy" id="1507867"/>
    <lineage>
        <taxon>Eukaryota</taxon>
        <taxon>Fungi</taxon>
        <taxon>Dikarya</taxon>
        <taxon>Ascomycota</taxon>
        <taxon>Pezizomycotina</taxon>
        <taxon>Dothideomycetes</taxon>
        <taxon>Dothideomycetidae</taxon>
        <taxon>Mycosphaerellales</taxon>
        <taxon>Teratosphaeriaceae</taxon>
        <taxon>Oleoguttula</taxon>
    </lineage>
</organism>
<sequence>MHPHARAFAPQAETTIATLFRDEHALHLLCTARLHLQTLYAQLRSRYHSLPLAVRDHPGVEALTQQAVNHELDPEPVVGRPNANVPETIFAEMLQDIDRCISTAHGCLVVGPLAGASEALRAADGLVHKAEMHLLGLKVAMDQHVRAARAEEGLQAVGGEADEAAPPSGRVAGEEAVAEWNALIAKMRASATFPGTALPNRGVDLADGRQAHAARRLSKQGQ</sequence>
<gene>
    <name evidence="1" type="ORF">LTR36_003920</name>
</gene>
<protein>
    <submittedName>
        <fullName evidence="1">Uncharacterized protein</fullName>
    </submittedName>
</protein>
<proteinExistence type="predicted"/>
<evidence type="ECO:0000313" key="2">
    <source>
        <dbReference type="Proteomes" id="UP001324427"/>
    </source>
</evidence>
<evidence type="ECO:0000313" key="1">
    <source>
        <dbReference type="EMBL" id="KAK4544671.1"/>
    </source>
</evidence>
<name>A0AAV9JIH2_9PEZI</name>
<dbReference type="AlphaFoldDB" id="A0AAV9JIH2"/>
<dbReference type="Proteomes" id="UP001324427">
    <property type="component" value="Unassembled WGS sequence"/>
</dbReference>
<keyword evidence="2" id="KW-1185">Reference proteome</keyword>
<reference evidence="1 2" key="1">
    <citation type="submission" date="2021-11" db="EMBL/GenBank/DDBJ databases">
        <title>Black yeast isolated from Biological Soil Crust.</title>
        <authorList>
            <person name="Kurbessoian T."/>
        </authorList>
    </citation>
    <scope>NUCLEOTIDE SEQUENCE [LARGE SCALE GENOMIC DNA]</scope>
    <source>
        <strain evidence="1 2">CCFEE 5522</strain>
    </source>
</reference>
<comment type="caution">
    <text evidence="1">The sequence shown here is derived from an EMBL/GenBank/DDBJ whole genome shotgun (WGS) entry which is preliminary data.</text>
</comment>
<accession>A0AAV9JIH2</accession>